<evidence type="ECO:0000313" key="12">
    <source>
        <dbReference type="Proteomes" id="UP001372834"/>
    </source>
</evidence>
<name>A0AAN8PIU9_POLSC</name>
<proteinExistence type="inferred from homology"/>
<gene>
    <name evidence="11" type="ORF">RUM43_011729</name>
</gene>
<comment type="subcellular location">
    <subcellularLocation>
        <location evidence="1">Nucleus</location>
    </subcellularLocation>
</comment>
<evidence type="ECO:0000256" key="10">
    <source>
        <dbReference type="ARBA" id="ARBA00029606"/>
    </source>
</evidence>
<dbReference type="PANTHER" id="PTHR13421">
    <property type="entry name" value="SNRNA-ACTIVATING PROTEIN COMPLEX SUBUNIT 3"/>
    <property type="match status" value="1"/>
</dbReference>
<evidence type="ECO:0000256" key="5">
    <source>
        <dbReference type="ARBA" id="ARBA00023125"/>
    </source>
</evidence>
<dbReference type="EMBL" id="JAWJWE010000005">
    <property type="protein sequence ID" value="KAK6634329.1"/>
    <property type="molecule type" value="Genomic_DNA"/>
</dbReference>
<evidence type="ECO:0000256" key="3">
    <source>
        <dbReference type="ARBA" id="ARBA00013634"/>
    </source>
</evidence>
<keyword evidence="4" id="KW-0805">Transcription regulation</keyword>
<dbReference type="GO" id="GO:0000978">
    <property type="term" value="F:RNA polymerase II cis-regulatory region sequence-specific DNA binding"/>
    <property type="evidence" value="ECO:0007669"/>
    <property type="project" value="TreeGrafter"/>
</dbReference>
<dbReference type="GO" id="GO:0042795">
    <property type="term" value="P:snRNA transcription by RNA polymerase II"/>
    <property type="evidence" value="ECO:0007669"/>
    <property type="project" value="TreeGrafter"/>
</dbReference>
<keyword evidence="5" id="KW-0238">DNA-binding</keyword>
<dbReference type="AlphaFoldDB" id="A0AAN8PIU9"/>
<dbReference type="GO" id="GO:0042796">
    <property type="term" value="P:snRNA transcription by RNA polymerase III"/>
    <property type="evidence" value="ECO:0007669"/>
    <property type="project" value="TreeGrafter"/>
</dbReference>
<comment type="function">
    <text evidence="8">Part of the SNAPc complex required for the transcription of both RNA polymerase II and III small-nuclear RNA genes. Binds to the proximal sequence element (PSE), a non-TATA-box basal promoter element common to these 2 types of genes. Recruits TBP and BRF2 to the U6 snRNA TATA box.</text>
</comment>
<dbReference type="InterPro" id="IPR022042">
    <property type="entry name" value="snRNA-activating_su3"/>
</dbReference>
<reference evidence="11 12" key="1">
    <citation type="submission" date="2023-10" db="EMBL/GenBank/DDBJ databases">
        <title>Genomes of two closely related lineages of the louse Polyplax serrata with different host specificities.</title>
        <authorList>
            <person name="Martinu J."/>
            <person name="Tarabai H."/>
            <person name="Stefka J."/>
            <person name="Hypsa V."/>
        </authorList>
    </citation>
    <scope>NUCLEOTIDE SEQUENCE [LARGE SCALE GENOMIC DNA]</scope>
    <source>
        <strain evidence="11">HR10_N</strain>
    </source>
</reference>
<evidence type="ECO:0000313" key="11">
    <source>
        <dbReference type="EMBL" id="KAK6634329.1"/>
    </source>
</evidence>
<evidence type="ECO:0000256" key="4">
    <source>
        <dbReference type="ARBA" id="ARBA00023015"/>
    </source>
</evidence>
<protein>
    <recommendedName>
        <fullName evidence="3">snRNA-activating protein complex subunit 3</fullName>
    </recommendedName>
    <alternativeName>
        <fullName evidence="10">Small nuclear RNA-activating complex polypeptide 3</fullName>
    </alternativeName>
</protein>
<evidence type="ECO:0000256" key="9">
    <source>
        <dbReference type="ARBA" id="ARBA00025958"/>
    </source>
</evidence>
<comment type="caution">
    <text evidence="11">The sequence shown here is derived from an EMBL/GenBank/DDBJ whole genome shotgun (WGS) entry which is preliminary data.</text>
</comment>
<dbReference type="PANTHER" id="PTHR13421:SF16">
    <property type="entry name" value="SNRNA-ACTIVATING PROTEIN COMPLEX SUBUNIT 3"/>
    <property type="match status" value="1"/>
</dbReference>
<evidence type="ECO:0000256" key="8">
    <source>
        <dbReference type="ARBA" id="ARBA00025193"/>
    </source>
</evidence>
<evidence type="ECO:0000256" key="7">
    <source>
        <dbReference type="ARBA" id="ARBA00023242"/>
    </source>
</evidence>
<comment type="subunit">
    <text evidence="9">Part of the SNAPc complex composed of 5 subunits: SNAPC1, SNAPC2, SNAPC3, SNAPC4 and SNAPC5. SNAPC3 interacts with SNAPC1.</text>
</comment>
<accession>A0AAN8PIU9</accession>
<comment type="similarity">
    <text evidence="2">Belongs to the SNAPC3/SRD2 family.</text>
</comment>
<evidence type="ECO:0000256" key="1">
    <source>
        <dbReference type="ARBA" id="ARBA00004123"/>
    </source>
</evidence>
<dbReference type="GO" id="GO:0001046">
    <property type="term" value="F:core promoter sequence-specific DNA binding"/>
    <property type="evidence" value="ECO:0007669"/>
    <property type="project" value="TreeGrafter"/>
</dbReference>
<dbReference type="GO" id="GO:0019185">
    <property type="term" value="C:snRNA-activating protein complex"/>
    <property type="evidence" value="ECO:0007669"/>
    <property type="project" value="TreeGrafter"/>
</dbReference>
<sequence length="255" mass="29463">MALGIDYAKDSVFNQKFDIESELIDIKAYFNEFAEYITPFSACDNVKCKEENGCGAENCKTDEIYRNYMGITQEELNELKERTSIDNLKCEDEVEYYKTDTENPLKNDLTTEMSEEASGPNSPLVSVEKRWEMSNVTKTEFPRSYFKYCNHEWYRSGDKMTKSKLTFDNLQFPTIVACVKVYHPFLSHRERNVKVKLLQEIHILGEQTLAQLKDKIVCSLDHIGDKDMSNECFLKEVGYNVTAQASTIALTQIHT</sequence>
<dbReference type="Proteomes" id="UP001372834">
    <property type="component" value="Unassembled WGS sequence"/>
</dbReference>
<keyword evidence="7" id="KW-0539">Nucleus</keyword>
<keyword evidence="6" id="KW-0804">Transcription</keyword>
<dbReference type="GO" id="GO:0001006">
    <property type="term" value="F:RNA polymerase III type 3 promoter sequence-specific DNA binding"/>
    <property type="evidence" value="ECO:0007669"/>
    <property type="project" value="TreeGrafter"/>
</dbReference>
<dbReference type="GO" id="GO:0005634">
    <property type="term" value="C:nucleus"/>
    <property type="evidence" value="ECO:0007669"/>
    <property type="project" value="UniProtKB-SubCell"/>
</dbReference>
<evidence type="ECO:0000256" key="6">
    <source>
        <dbReference type="ARBA" id="ARBA00023163"/>
    </source>
</evidence>
<organism evidence="11 12">
    <name type="scientific">Polyplax serrata</name>
    <name type="common">Common mouse louse</name>
    <dbReference type="NCBI Taxonomy" id="468196"/>
    <lineage>
        <taxon>Eukaryota</taxon>
        <taxon>Metazoa</taxon>
        <taxon>Ecdysozoa</taxon>
        <taxon>Arthropoda</taxon>
        <taxon>Hexapoda</taxon>
        <taxon>Insecta</taxon>
        <taxon>Pterygota</taxon>
        <taxon>Neoptera</taxon>
        <taxon>Paraneoptera</taxon>
        <taxon>Psocodea</taxon>
        <taxon>Troctomorpha</taxon>
        <taxon>Phthiraptera</taxon>
        <taxon>Anoplura</taxon>
        <taxon>Polyplacidae</taxon>
        <taxon>Polyplax</taxon>
    </lineage>
</organism>
<evidence type="ECO:0000256" key="2">
    <source>
        <dbReference type="ARBA" id="ARBA00010410"/>
    </source>
</evidence>
<dbReference type="GO" id="GO:0003681">
    <property type="term" value="F:bent DNA binding"/>
    <property type="evidence" value="ECO:0007669"/>
    <property type="project" value="TreeGrafter"/>
</dbReference>